<evidence type="ECO:0000256" key="2">
    <source>
        <dbReference type="ARBA" id="ARBA00022691"/>
    </source>
</evidence>
<evidence type="ECO:0000313" key="7">
    <source>
        <dbReference type="EMBL" id="GAA0586504.1"/>
    </source>
</evidence>
<keyword evidence="2" id="KW-0949">S-adenosyl-L-methionine</keyword>
<dbReference type="SUPFAM" id="SSF102114">
    <property type="entry name" value="Radical SAM enzymes"/>
    <property type="match status" value="1"/>
</dbReference>
<dbReference type="SFLD" id="SFLDG01067">
    <property type="entry name" value="SPASM/twitch_domain_containing"/>
    <property type="match status" value="1"/>
</dbReference>
<dbReference type="InterPro" id="IPR058240">
    <property type="entry name" value="rSAM_sf"/>
</dbReference>
<dbReference type="Pfam" id="PF11946">
    <property type="entry name" value="DUF3463"/>
    <property type="match status" value="1"/>
</dbReference>
<comment type="caution">
    <text evidence="7">The sequence shown here is derived from an EMBL/GenBank/DDBJ whole genome shotgun (WGS) entry which is preliminary data.</text>
</comment>
<dbReference type="Gene3D" id="3.20.20.70">
    <property type="entry name" value="Aldolase class I"/>
    <property type="match status" value="1"/>
</dbReference>
<dbReference type="NCBIfam" id="TIGR03470">
    <property type="entry name" value="HpnH"/>
    <property type="match status" value="1"/>
</dbReference>
<evidence type="ECO:0000259" key="6">
    <source>
        <dbReference type="PROSITE" id="PS51918"/>
    </source>
</evidence>
<dbReference type="InterPro" id="IPR013785">
    <property type="entry name" value="Aldolase_TIM"/>
</dbReference>
<dbReference type="PROSITE" id="PS51918">
    <property type="entry name" value="RADICAL_SAM"/>
    <property type="match status" value="1"/>
</dbReference>
<keyword evidence="8" id="KW-1185">Reference proteome</keyword>
<keyword evidence="5" id="KW-0411">Iron-sulfur</keyword>
<dbReference type="InterPro" id="IPR007197">
    <property type="entry name" value="rSAM"/>
</dbReference>
<dbReference type="CDD" id="cd01335">
    <property type="entry name" value="Radical_SAM"/>
    <property type="match status" value="1"/>
</dbReference>
<dbReference type="SFLD" id="SFLDS00029">
    <property type="entry name" value="Radical_SAM"/>
    <property type="match status" value="1"/>
</dbReference>
<dbReference type="EMBL" id="BAAADD010000012">
    <property type="protein sequence ID" value="GAA0586504.1"/>
    <property type="molecule type" value="Genomic_DNA"/>
</dbReference>
<dbReference type="Proteomes" id="UP001499951">
    <property type="component" value="Unassembled WGS sequence"/>
</dbReference>
<evidence type="ECO:0000313" key="8">
    <source>
        <dbReference type="Proteomes" id="UP001499951"/>
    </source>
</evidence>
<evidence type="ECO:0000256" key="1">
    <source>
        <dbReference type="ARBA" id="ARBA00001966"/>
    </source>
</evidence>
<name>A0ABN1FAI5_9PROT</name>
<evidence type="ECO:0000256" key="4">
    <source>
        <dbReference type="ARBA" id="ARBA00023004"/>
    </source>
</evidence>
<evidence type="ECO:0000256" key="3">
    <source>
        <dbReference type="ARBA" id="ARBA00022723"/>
    </source>
</evidence>
<dbReference type="InterPro" id="IPR017833">
    <property type="entry name" value="Hopanoid_synth-assoc_rSAM_HpnH"/>
</dbReference>
<dbReference type="PANTHER" id="PTHR11228">
    <property type="entry name" value="RADICAL SAM DOMAIN PROTEIN"/>
    <property type="match status" value="1"/>
</dbReference>
<proteinExistence type="predicted"/>
<keyword evidence="4" id="KW-0408">Iron</keyword>
<reference evidence="7 8" key="1">
    <citation type="journal article" date="2019" name="Int. J. Syst. Evol. Microbiol.">
        <title>The Global Catalogue of Microorganisms (GCM) 10K type strain sequencing project: providing services to taxonomists for standard genome sequencing and annotation.</title>
        <authorList>
            <consortium name="The Broad Institute Genomics Platform"/>
            <consortium name="The Broad Institute Genome Sequencing Center for Infectious Disease"/>
            <person name="Wu L."/>
            <person name="Ma J."/>
        </authorList>
    </citation>
    <scope>NUCLEOTIDE SEQUENCE [LARGE SCALE GENOMIC DNA]</scope>
    <source>
        <strain evidence="7 8">JCM 15089</strain>
    </source>
</reference>
<sequence length="382" mass="43136">MGIPAKQAARIGAYVLKQHLSGRARYPLVLMLEPLFRCNLACAGCGKIDYPDEILNQRLSFEDCMQAIDECGAPCVSIAGGEPLLHREMPQIVKGYIERQKFVILCTNALLLAKKIDQYEPHENFTWSIHLDGDKLMHDKSVCLTGTYDKAVAALKLAKEKGFRTQINCTLFNDADPERTAKFFDEMMAIGCDGITISPGYAYERAADQEHFLNRERTKTLFREIFKRGNGGKKWEFTQSELFLDFLAGNQTYECSPWSMPCRTVFGWQKPCYLLGEGYVKTFKELMEDTEWEKYGVGNYEKCANCMVHCGYEGTAVSDSVRKPYKLLPLALRGIKTEGPFAPEIDLSKQRPAEFVFSRHVETKLAEIRTTKAGAEDTASAD</sequence>
<dbReference type="SFLD" id="SFLDF00397">
    <property type="entry name" value="adenosyl-hopene_transferase"/>
    <property type="match status" value="1"/>
</dbReference>
<evidence type="ECO:0000256" key="5">
    <source>
        <dbReference type="ARBA" id="ARBA00023014"/>
    </source>
</evidence>
<dbReference type="RefSeq" id="WP_166937247.1">
    <property type="nucleotide sequence ID" value="NZ_BAAADD010000012.1"/>
</dbReference>
<comment type="cofactor">
    <cofactor evidence="1">
        <name>[4Fe-4S] cluster</name>
        <dbReference type="ChEBI" id="CHEBI:49883"/>
    </cofactor>
</comment>
<keyword evidence="7" id="KW-0808">Transferase</keyword>
<accession>A0ABN1FAI5</accession>
<feature type="domain" description="Radical SAM core" evidence="6">
    <location>
        <begin position="20"/>
        <end position="228"/>
    </location>
</feature>
<dbReference type="Pfam" id="PF04055">
    <property type="entry name" value="Radical_SAM"/>
    <property type="match status" value="1"/>
</dbReference>
<organism evidence="7 8">
    <name type="scientific">Rhizomicrobium electricum</name>
    <dbReference type="NCBI Taxonomy" id="480070"/>
    <lineage>
        <taxon>Bacteria</taxon>
        <taxon>Pseudomonadati</taxon>
        <taxon>Pseudomonadota</taxon>
        <taxon>Alphaproteobacteria</taxon>
        <taxon>Micropepsales</taxon>
        <taxon>Micropepsaceae</taxon>
        <taxon>Rhizomicrobium</taxon>
    </lineage>
</organism>
<dbReference type="InterPro" id="IPR022563">
    <property type="entry name" value="DUF3463"/>
</dbReference>
<dbReference type="PANTHER" id="PTHR11228:SF22">
    <property type="entry name" value="PEPTIDE BIOSYNTHESIS PROTEIN YYDG-RELATED"/>
    <property type="match status" value="1"/>
</dbReference>
<protein>
    <submittedName>
        <fullName evidence="7">Adenosyl-hopene transferase HpnH</fullName>
    </submittedName>
</protein>
<dbReference type="GO" id="GO:0016740">
    <property type="term" value="F:transferase activity"/>
    <property type="evidence" value="ECO:0007669"/>
    <property type="project" value="UniProtKB-KW"/>
</dbReference>
<gene>
    <name evidence="7" type="primary">hpnH</name>
    <name evidence="7" type="ORF">GCM10008942_39400</name>
</gene>
<keyword evidence="3" id="KW-0479">Metal-binding</keyword>
<dbReference type="InterPro" id="IPR050377">
    <property type="entry name" value="Radical_SAM_PqqE_MftC-like"/>
</dbReference>